<evidence type="ECO:0000256" key="2">
    <source>
        <dbReference type="ARBA" id="ARBA00022840"/>
    </source>
</evidence>
<dbReference type="InterPro" id="IPR036187">
    <property type="entry name" value="DNA_mismatch_repair_MutS_sf"/>
</dbReference>
<dbReference type="GO" id="GO:0045910">
    <property type="term" value="P:negative regulation of DNA recombination"/>
    <property type="evidence" value="ECO:0007669"/>
    <property type="project" value="InterPro"/>
</dbReference>
<organism evidence="5">
    <name type="scientific">Paenibacillus ihbetae</name>
    <dbReference type="NCBI Taxonomy" id="1870820"/>
    <lineage>
        <taxon>Bacteria</taxon>
        <taxon>Bacillati</taxon>
        <taxon>Bacillota</taxon>
        <taxon>Bacilli</taxon>
        <taxon>Bacillales</taxon>
        <taxon>Paenibacillaceae</taxon>
        <taxon>Paenibacillus</taxon>
    </lineage>
</organism>
<keyword evidence="3" id="KW-0238">DNA-binding</keyword>
<dbReference type="SUPFAM" id="SSF48334">
    <property type="entry name" value="DNA repair protein MutS, domain III"/>
    <property type="match status" value="1"/>
</dbReference>
<proteinExistence type="predicted"/>
<dbReference type="PIRSF" id="PIRSF005814">
    <property type="entry name" value="MutS_YshD"/>
    <property type="match status" value="1"/>
</dbReference>
<keyword evidence="1" id="KW-0547">Nucleotide-binding</keyword>
<dbReference type="AlphaFoldDB" id="A0A1B2DVN4"/>
<dbReference type="PANTHER" id="PTHR48466:SF2">
    <property type="entry name" value="OS10G0509000 PROTEIN"/>
    <property type="match status" value="1"/>
</dbReference>
<dbReference type="PANTHER" id="PTHR48466">
    <property type="entry name" value="OS10G0509000 PROTEIN-RELATED"/>
    <property type="match status" value="1"/>
</dbReference>
<evidence type="ECO:0000256" key="3">
    <source>
        <dbReference type="ARBA" id="ARBA00023125"/>
    </source>
</evidence>
<evidence type="ECO:0000256" key="1">
    <source>
        <dbReference type="ARBA" id="ARBA00022741"/>
    </source>
</evidence>
<dbReference type="GO" id="GO:0016887">
    <property type="term" value="F:ATP hydrolysis activity"/>
    <property type="evidence" value="ECO:0007669"/>
    <property type="project" value="InterPro"/>
</dbReference>
<dbReference type="GO" id="GO:0140664">
    <property type="term" value="F:ATP-dependent DNA damage sensor activity"/>
    <property type="evidence" value="ECO:0007669"/>
    <property type="project" value="InterPro"/>
</dbReference>
<evidence type="ECO:0000313" key="5">
    <source>
        <dbReference type="EMBL" id="ANY71747.1"/>
    </source>
</evidence>
<dbReference type="SMART" id="SM00533">
    <property type="entry name" value="MUTSd"/>
    <property type="match status" value="1"/>
</dbReference>
<dbReference type="InterPro" id="IPR005747">
    <property type="entry name" value="MutS2"/>
</dbReference>
<dbReference type="GO" id="GO:0030983">
    <property type="term" value="F:mismatched DNA binding"/>
    <property type="evidence" value="ECO:0007669"/>
    <property type="project" value="InterPro"/>
</dbReference>
<reference evidence="5" key="1">
    <citation type="submission" date="2016-08" db="EMBL/GenBank/DDBJ databases">
        <title>Complete Genome Seqeunce of Paenibacillus sp. nov. IHBB 9852 from high altitute lake of Indian trans-Himalayas.</title>
        <authorList>
            <person name="Kiran S."/>
            <person name="Swarnkar M.K."/>
            <person name="Rana A."/>
            <person name="Tewari R."/>
            <person name="Gulati A."/>
        </authorList>
    </citation>
    <scope>NUCLEOTIDE SEQUENCE [LARGE SCALE GENOMIC DNA]</scope>
    <source>
        <strain evidence="5">IHBB 9852</strain>
    </source>
</reference>
<dbReference type="SUPFAM" id="SSF52540">
    <property type="entry name" value="P-loop containing nucleoside triphosphate hydrolases"/>
    <property type="match status" value="1"/>
</dbReference>
<keyword evidence="2" id="KW-0067">ATP-binding</keyword>
<dbReference type="Gene3D" id="3.40.50.300">
    <property type="entry name" value="P-loop containing nucleotide triphosphate hydrolases"/>
    <property type="match status" value="1"/>
</dbReference>
<sequence length="722" mass="79325">MNPSALNKLEYYRIQGELERFAMSYLGIRHIRNMTPLTQLKAIRHRLDETEEARALLNAGASVPIPSLEGIELILDLIGTGYVLTERDFGHLIQFLRSCRQLIKYMENKSAIAPTVSSYASSMHELKPLLSELERSIHAGRVVDSASKDLAKIRKKILVAEERIKRKLDSLVSRYKGIMQEHVISKRGDRYVLPIKKEFRKTLNGSVLDESASGQTVFIEPSELQSLQMELNLLHADEAREETKVLSELTSMTEQYEHELRMNADTVGIYDFIIARGKYALSIGGRNVGINQEGLIRLRSATHPLIGASMVPLDFAIGDRYKTLIITGPNTGGKTSALKTVGLITLMVQSGLLVPVGEGSQCAVFDEVAVDIGDGQSLEHALSTFSAHIRNIREILQTAGPSTLILLDEMASGTDPGEGVGLSIAILEELHKRQSTVVVTTHFTEIKNFAARTPGFENARMEFDTETLEPLYRLRIGEAGHSYAFVIAAKLGIPEPIIARSREITKAKAVTAHFAEPGETRALPGEFGTYMPNTTDEEAPIEAHQGTPRETVLGAAQPTATAAVQANTALPMAGEPKKENAATPPAEAVAAESVETTEAVKAPATETGFPDSGAAPIAAENVEAASPPLFRLGDRVYVPYLKRSGTVYEPKDAKGNVGVLIQQVKHRINHKRLKPFIAAEDLYPDDYDLDIVFESKENRKKRNLMRRKHIDGLTIETKPDET</sequence>
<name>A0A1B2DVN4_9BACL</name>
<feature type="domain" description="DNA mismatch repair proteins mutS family" evidence="4">
    <location>
        <begin position="403"/>
        <end position="419"/>
    </location>
</feature>
<dbReference type="SMART" id="SM00534">
    <property type="entry name" value="MUTSac"/>
    <property type="match status" value="1"/>
</dbReference>
<dbReference type="GO" id="GO:0006298">
    <property type="term" value="P:mismatch repair"/>
    <property type="evidence" value="ECO:0007669"/>
    <property type="project" value="InterPro"/>
</dbReference>
<gene>
    <name evidence="5" type="ORF">BBD41_03630</name>
</gene>
<accession>A0A1B2DVN4</accession>
<dbReference type="GO" id="GO:0004519">
    <property type="term" value="F:endonuclease activity"/>
    <property type="evidence" value="ECO:0007669"/>
    <property type="project" value="InterPro"/>
</dbReference>
<dbReference type="KEGG" id="pib:BBD41_03630"/>
<dbReference type="PROSITE" id="PS00486">
    <property type="entry name" value="DNA_MISMATCH_REPAIR_2"/>
    <property type="match status" value="1"/>
</dbReference>
<dbReference type="InterPro" id="IPR045076">
    <property type="entry name" value="MutS"/>
</dbReference>
<dbReference type="EMBL" id="CP016809">
    <property type="protein sequence ID" value="ANY71747.1"/>
    <property type="molecule type" value="Genomic_DNA"/>
</dbReference>
<dbReference type="Pfam" id="PF00488">
    <property type="entry name" value="MutS_V"/>
    <property type="match status" value="1"/>
</dbReference>
<dbReference type="InterPro" id="IPR007696">
    <property type="entry name" value="DNA_mismatch_repair_MutS_core"/>
</dbReference>
<dbReference type="GO" id="GO:0005524">
    <property type="term" value="F:ATP binding"/>
    <property type="evidence" value="ECO:0007669"/>
    <property type="project" value="UniProtKB-KW"/>
</dbReference>
<dbReference type="RefSeq" id="WP_099476758.1">
    <property type="nucleotide sequence ID" value="NZ_CP016809.1"/>
</dbReference>
<evidence type="ECO:0000259" key="4">
    <source>
        <dbReference type="PROSITE" id="PS00486"/>
    </source>
</evidence>
<dbReference type="NCBIfam" id="TIGR01069">
    <property type="entry name" value="mutS2"/>
    <property type="match status" value="1"/>
</dbReference>
<dbReference type="InterPro" id="IPR000432">
    <property type="entry name" value="DNA_mismatch_repair_MutS_C"/>
</dbReference>
<protein>
    <submittedName>
        <fullName evidence="5">DNA mismatch repair protein MutS</fullName>
    </submittedName>
</protein>
<dbReference type="InterPro" id="IPR027417">
    <property type="entry name" value="P-loop_NTPase"/>
</dbReference>